<feature type="transmembrane region" description="Helical" evidence="1">
    <location>
        <begin position="21"/>
        <end position="43"/>
    </location>
</feature>
<keyword evidence="1" id="KW-1133">Transmembrane helix</keyword>
<organism evidence="2 3">
    <name type="scientific">Shewanella mangrovi</name>
    <dbReference type="NCBI Taxonomy" id="1515746"/>
    <lineage>
        <taxon>Bacteria</taxon>
        <taxon>Pseudomonadati</taxon>
        <taxon>Pseudomonadota</taxon>
        <taxon>Gammaproteobacteria</taxon>
        <taxon>Alteromonadales</taxon>
        <taxon>Shewanellaceae</taxon>
        <taxon>Shewanella</taxon>
    </lineage>
</organism>
<sequence length="265" mass="30129">MANFRRWWHHMQLRERHLRTSSLYLFALVLVAFCCGAVSHYIYSDASPVGGGKYRKLAQQYQQQLETQATVLASRNMDLSLAQETNKQMQEMFAKQHQRQQDLERELSFYRSIMAPEYSIDGVAINSLELLPKAAAGDYKLKLVLTQLKKRKQQLKGKAIIQLKGSKAGEDVEIPLESVNNGAKLDFSFRYFQVLETEMSLPEGFKLQQIAVKVVVPASRWSKGGETEQSFSVPELLNGEKDTSVILEQNTQVIDNQPQQTDVKG</sequence>
<gene>
    <name evidence="2" type="ORF">HR45_07645</name>
</gene>
<dbReference type="Pfam" id="PF20567">
    <property type="entry name" value="DUF6776"/>
    <property type="match status" value="1"/>
</dbReference>
<keyword evidence="1" id="KW-0472">Membrane</keyword>
<dbReference type="AlphaFoldDB" id="A0A094K151"/>
<name>A0A094K151_9GAMM</name>
<evidence type="ECO:0000313" key="3">
    <source>
        <dbReference type="Proteomes" id="UP000029264"/>
    </source>
</evidence>
<evidence type="ECO:0000313" key="2">
    <source>
        <dbReference type="EMBL" id="KFZ38351.1"/>
    </source>
</evidence>
<dbReference type="Proteomes" id="UP000029264">
    <property type="component" value="Unassembled WGS sequence"/>
</dbReference>
<dbReference type="InterPro" id="IPR046703">
    <property type="entry name" value="DUF6776"/>
</dbReference>
<keyword evidence="1" id="KW-0812">Transmembrane</keyword>
<keyword evidence="3" id="KW-1185">Reference proteome</keyword>
<accession>A0A094K151</accession>
<dbReference type="eggNOG" id="ENOG5032TUN">
    <property type="taxonomic scope" value="Bacteria"/>
</dbReference>
<dbReference type="OrthoDB" id="7056878at2"/>
<comment type="caution">
    <text evidence="2">The sequence shown here is derived from an EMBL/GenBank/DDBJ whole genome shotgun (WGS) entry which is preliminary data.</text>
</comment>
<protein>
    <submittedName>
        <fullName evidence="2">Uncharacterized protein</fullName>
    </submittedName>
</protein>
<dbReference type="EMBL" id="JPEO01000003">
    <property type="protein sequence ID" value="KFZ38351.1"/>
    <property type="molecule type" value="Genomic_DNA"/>
</dbReference>
<evidence type="ECO:0000256" key="1">
    <source>
        <dbReference type="SAM" id="Phobius"/>
    </source>
</evidence>
<dbReference type="RefSeq" id="WP_037441332.1">
    <property type="nucleotide sequence ID" value="NZ_JPEO01000003.1"/>
</dbReference>
<reference evidence="2 3" key="1">
    <citation type="submission" date="2014-06" db="EMBL/GenBank/DDBJ databases">
        <title>Shewanella sp. YQH10.</title>
        <authorList>
            <person name="Liu Y."/>
            <person name="Zeng R."/>
        </authorList>
    </citation>
    <scope>NUCLEOTIDE SEQUENCE [LARGE SCALE GENOMIC DNA]</scope>
    <source>
        <strain evidence="2 3">YQH10</strain>
    </source>
</reference>
<proteinExistence type="predicted"/>
<dbReference type="STRING" id="1515746.HR45_07645"/>